<name>F0W8A3_9STRA</name>
<dbReference type="EMBL" id="FR824078">
    <property type="protein sequence ID" value="CCA17303.1"/>
    <property type="molecule type" value="Genomic_DNA"/>
</dbReference>
<gene>
    <name evidence="1" type="primary">AlNc14C33G2997</name>
    <name evidence="1" type="ORF">ALNC14_034460</name>
</gene>
<organism evidence="1">
    <name type="scientific">Albugo laibachii Nc14</name>
    <dbReference type="NCBI Taxonomy" id="890382"/>
    <lineage>
        <taxon>Eukaryota</taxon>
        <taxon>Sar</taxon>
        <taxon>Stramenopiles</taxon>
        <taxon>Oomycota</taxon>
        <taxon>Peronosporomycetes</taxon>
        <taxon>Albuginales</taxon>
        <taxon>Albuginaceae</taxon>
        <taxon>Albugo</taxon>
    </lineage>
</organism>
<accession>F0W8A3</accession>
<dbReference type="AlphaFoldDB" id="F0W8A3"/>
<protein>
    <submittedName>
        <fullName evidence="1">AlNc14C33G2997 protein</fullName>
    </submittedName>
</protein>
<sequence>MKYQYRVQGQIVAKVKRLNPHGKDCIDYLIIQIDQSAAYHIIRKLRVTKSYCSVICLVYLVHRLVRFNPQWTRAAPSHSIVPAPFTYSPFVRCP</sequence>
<proteinExistence type="predicted"/>
<evidence type="ECO:0000313" key="1">
    <source>
        <dbReference type="EMBL" id="CCA17303.1"/>
    </source>
</evidence>
<reference evidence="1" key="2">
    <citation type="submission" date="2011-02" db="EMBL/GenBank/DDBJ databases">
        <authorList>
            <person name="MacLean D."/>
        </authorList>
    </citation>
    <scope>NUCLEOTIDE SEQUENCE</scope>
</reference>
<dbReference type="HOGENOM" id="CLU_2390564_0_0_1"/>
<reference evidence="1" key="1">
    <citation type="journal article" date="2011" name="PLoS Biol.">
        <title>Gene gain and loss during evolution of obligate parasitism in the white rust pathogen of Arabidopsis thaliana.</title>
        <authorList>
            <person name="Kemen E."/>
            <person name="Gardiner A."/>
            <person name="Schultz-Larsen T."/>
            <person name="Kemen A.C."/>
            <person name="Balmuth A.L."/>
            <person name="Robert-Seilaniantz A."/>
            <person name="Bailey K."/>
            <person name="Holub E."/>
            <person name="Studholme D.J."/>
            <person name="Maclean D."/>
            <person name="Jones J.D."/>
        </authorList>
    </citation>
    <scope>NUCLEOTIDE SEQUENCE</scope>
</reference>